<reference evidence="3 4" key="1">
    <citation type="journal article" date="2018" name="Sci. Rep.">
        <title>Genomic signatures of local adaptation to the degree of environmental predictability in rotifers.</title>
        <authorList>
            <person name="Franch-Gras L."/>
            <person name="Hahn C."/>
            <person name="Garcia-Roger E.M."/>
            <person name="Carmona M.J."/>
            <person name="Serra M."/>
            <person name="Gomez A."/>
        </authorList>
    </citation>
    <scope>NUCLEOTIDE SEQUENCE [LARGE SCALE GENOMIC DNA]</scope>
    <source>
        <strain evidence="3">HYR1</strain>
    </source>
</reference>
<evidence type="ECO:0000256" key="1">
    <source>
        <dbReference type="SAM" id="Coils"/>
    </source>
</evidence>
<dbReference type="Proteomes" id="UP000276133">
    <property type="component" value="Unassembled WGS sequence"/>
</dbReference>
<comment type="caution">
    <text evidence="3">The sequence shown here is derived from an EMBL/GenBank/DDBJ whole genome shotgun (WGS) entry which is preliminary data.</text>
</comment>
<evidence type="ECO:0000256" key="2">
    <source>
        <dbReference type="SAM" id="MobiDB-lite"/>
    </source>
</evidence>
<evidence type="ECO:0000313" key="3">
    <source>
        <dbReference type="EMBL" id="RMZ99330.1"/>
    </source>
</evidence>
<organism evidence="3 4">
    <name type="scientific">Brachionus plicatilis</name>
    <name type="common">Marine rotifer</name>
    <name type="synonym">Brachionus muelleri</name>
    <dbReference type="NCBI Taxonomy" id="10195"/>
    <lineage>
        <taxon>Eukaryota</taxon>
        <taxon>Metazoa</taxon>
        <taxon>Spiralia</taxon>
        <taxon>Gnathifera</taxon>
        <taxon>Rotifera</taxon>
        <taxon>Eurotatoria</taxon>
        <taxon>Monogononta</taxon>
        <taxon>Pseudotrocha</taxon>
        <taxon>Ploima</taxon>
        <taxon>Brachionidae</taxon>
        <taxon>Brachionus</taxon>
    </lineage>
</organism>
<evidence type="ECO:0000313" key="4">
    <source>
        <dbReference type="Proteomes" id="UP000276133"/>
    </source>
</evidence>
<dbReference type="EMBL" id="REGN01010271">
    <property type="protein sequence ID" value="RMZ99330.1"/>
    <property type="molecule type" value="Genomic_DNA"/>
</dbReference>
<feature type="region of interest" description="Disordered" evidence="2">
    <location>
        <begin position="1"/>
        <end position="30"/>
    </location>
</feature>
<keyword evidence="4" id="KW-1185">Reference proteome</keyword>
<gene>
    <name evidence="3" type="ORF">BpHYR1_019340</name>
</gene>
<feature type="compositionally biased region" description="Basic and acidic residues" evidence="2">
    <location>
        <begin position="1"/>
        <end position="11"/>
    </location>
</feature>
<feature type="coiled-coil region" evidence="1">
    <location>
        <begin position="88"/>
        <end position="122"/>
    </location>
</feature>
<feature type="non-terminal residue" evidence="3">
    <location>
        <position position="206"/>
    </location>
</feature>
<name>A0A3M7PKU8_BRAPC</name>
<sequence>KKNHAQNDKISIDNSNKIQVTKNPSTYGKSPIQPVFILPNNVLNTQLILLPNNDGRFLTTSEYISTQETGSQTIDQVNQSCGIQFDASIDLLQNIEDFESKINDENEEIKDKNGELNQSNNDYDYLDAATSTSPFIDFELFFNNSSTQTQPGYFTNTCSIQTNNLEENQSVYFCSDFENVPDYLYCNNENSRFLNKTCQTNRCDTP</sequence>
<feature type="non-terminal residue" evidence="3">
    <location>
        <position position="1"/>
    </location>
</feature>
<protein>
    <submittedName>
        <fullName evidence="3">Uncharacterized protein</fullName>
    </submittedName>
</protein>
<dbReference type="AlphaFoldDB" id="A0A3M7PKU8"/>
<proteinExistence type="predicted"/>
<accession>A0A3M7PKU8</accession>
<feature type="compositionally biased region" description="Polar residues" evidence="2">
    <location>
        <begin position="12"/>
        <end position="28"/>
    </location>
</feature>
<keyword evidence="1" id="KW-0175">Coiled coil</keyword>